<evidence type="ECO:0000256" key="1">
    <source>
        <dbReference type="SAM" id="SignalP"/>
    </source>
</evidence>
<accession>A0A1I7K8V8</accession>
<name>A0A1I7K8V8_9BURK</name>
<protein>
    <submittedName>
        <fullName evidence="2">Peptidase M30</fullName>
    </submittedName>
</protein>
<reference evidence="2 3" key="1">
    <citation type="submission" date="2016-10" db="EMBL/GenBank/DDBJ databases">
        <authorList>
            <person name="de Groot N.N."/>
        </authorList>
    </citation>
    <scope>NUCLEOTIDE SEQUENCE [LARGE SCALE GENOMIC DNA]</scope>
    <source>
        <strain evidence="2 3">R-24608</strain>
    </source>
</reference>
<dbReference type="EMBL" id="FPBX01000041">
    <property type="protein sequence ID" value="SFU93868.1"/>
    <property type="molecule type" value="Genomic_DNA"/>
</dbReference>
<sequence length="537" mass="57622">MNMQRVRHGASIVALGLLATACGGGGGGSDPTPPAPVSALTAACSGAFCGAASNTRYSGEGVGVWSYTNASDKETSIPVALENVGQRAVTLVYTNPNAPGVQMPLLTLTPATTAKAQQHGDAHAHHNQIPEAVRQFDVAAYLDKAGTGQPKAAPAKAAVGAQRSWYINVDKIEQRTATLKRQKTFADGRVINLWLEDAEAGAGKMTDAMLDTFMERFARPANSVYGLVTGLAGQPWGAHAYNDLIAAEQPIDIVFVNFVPDGKPYGLLGYFWSLNNLQANPSDEQLKYSNESLSFYMDTETVYLDLAKGMDVQISTLAHEFVHMVNFYQRRVLRGMSYGFTTFLEEMSAVMVEDVLGERITPGYNTARDEHVPAWLARSGFNCDPTEWSVDKTCFGYNVVGAYGAYLLRQYGVGFYQQMLKNTSSTDSWTVLDNAITTAGGPGLAGTLPRWGASIALLPGAASPQGYGYPQRNDASGFTLVGINGPDYAPVRQLPNTVPPTLAGHGHFPLTRQANDKGVYQEQLSVPQGTTLTVIVQ</sequence>
<evidence type="ECO:0000313" key="3">
    <source>
        <dbReference type="Proteomes" id="UP000183656"/>
    </source>
</evidence>
<dbReference type="Pfam" id="PF10460">
    <property type="entry name" value="Peptidase_M30"/>
    <property type="match status" value="1"/>
</dbReference>
<dbReference type="Proteomes" id="UP000183656">
    <property type="component" value="Unassembled WGS sequence"/>
</dbReference>
<dbReference type="RefSeq" id="WP_233495103.1">
    <property type="nucleotide sequence ID" value="NZ_CYIG01000046.1"/>
</dbReference>
<dbReference type="InterPro" id="IPR019501">
    <property type="entry name" value="Peptidase_M30_hyicolysin"/>
</dbReference>
<proteinExistence type="predicted"/>
<dbReference type="PROSITE" id="PS51257">
    <property type="entry name" value="PROKAR_LIPOPROTEIN"/>
    <property type="match status" value="1"/>
</dbReference>
<evidence type="ECO:0000313" key="2">
    <source>
        <dbReference type="EMBL" id="SFU93868.1"/>
    </source>
</evidence>
<gene>
    <name evidence="2" type="ORF">SAMN04489707_10412</name>
</gene>
<keyword evidence="1" id="KW-0732">Signal</keyword>
<dbReference type="STRING" id="343013.SAMN04489707_10412"/>
<keyword evidence="3" id="KW-1185">Reference proteome</keyword>
<organism evidence="2 3">
    <name type="scientific">Paenacidovorax caeni</name>
    <dbReference type="NCBI Taxonomy" id="343013"/>
    <lineage>
        <taxon>Bacteria</taxon>
        <taxon>Pseudomonadati</taxon>
        <taxon>Pseudomonadota</taxon>
        <taxon>Betaproteobacteria</taxon>
        <taxon>Burkholderiales</taxon>
        <taxon>Comamonadaceae</taxon>
        <taxon>Paenacidovorax</taxon>
    </lineage>
</organism>
<dbReference type="AlphaFoldDB" id="A0A1I7K8V8"/>
<feature type="signal peptide" evidence="1">
    <location>
        <begin position="1"/>
        <end position="21"/>
    </location>
</feature>
<feature type="chain" id="PRO_5010231631" evidence="1">
    <location>
        <begin position="22"/>
        <end position="537"/>
    </location>
</feature>